<dbReference type="EMBL" id="JAHWQX010000004">
    <property type="protein sequence ID" value="MBW3098795.1"/>
    <property type="molecule type" value="Genomic_DNA"/>
</dbReference>
<keyword evidence="1" id="KW-0812">Transmembrane</keyword>
<proteinExistence type="predicted"/>
<accession>A0ABS6WSM1</accession>
<protein>
    <submittedName>
        <fullName evidence="3">YrhK family protein</fullName>
    </submittedName>
</protein>
<dbReference type="RefSeq" id="WP_219203106.1">
    <property type="nucleotide sequence ID" value="NZ_JAHWQX010000004.1"/>
</dbReference>
<feature type="transmembrane region" description="Helical" evidence="1">
    <location>
        <begin position="51"/>
        <end position="70"/>
    </location>
</feature>
<evidence type="ECO:0000313" key="4">
    <source>
        <dbReference type="Proteomes" id="UP001430804"/>
    </source>
</evidence>
<keyword evidence="4" id="KW-1185">Reference proteome</keyword>
<dbReference type="Proteomes" id="UP001430804">
    <property type="component" value="Unassembled WGS sequence"/>
</dbReference>
<dbReference type="Pfam" id="PF14145">
    <property type="entry name" value="YrhK"/>
    <property type="match status" value="1"/>
</dbReference>
<evidence type="ECO:0000313" key="3">
    <source>
        <dbReference type="EMBL" id="MBW3098795.1"/>
    </source>
</evidence>
<comment type="caution">
    <text evidence="3">The sequence shown here is derived from an EMBL/GenBank/DDBJ whole genome shotgun (WGS) entry which is preliminary data.</text>
</comment>
<keyword evidence="1" id="KW-0472">Membrane</keyword>
<feature type="transmembrane region" description="Helical" evidence="1">
    <location>
        <begin position="21"/>
        <end position="45"/>
    </location>
</feature>
<feature type="domain" description="YrhK" evidence="2">
    <location>
        <begin position="21"/>
        <end position="75"/>
    </location>
</feature>
<evidence type="ECO:0000259" key="2">
    <source>
        <dbReference type="Pfam" id="PF14145"/>
    </source>
</evidence>
<organism evidence="3 4">
    <name type="scientific">Pseudohoeflea coraliihabitans</name>
    <dbReference type="NCBI Taxonomy" id="2860393"/>
    <lineage>
        <taxon>Bacteria</taxon>
        <taxon>Pseudomonadati</taxon>
        <taxon>Pseudomonadota</taxon>
        <taxon>Alphaproteobacteria</taxon>
        <taxon>Hyphomicrobiales</taxon>
        <taxon>Rhizobiaceae</taxon>
        <taxon>Pseudohoeflea</taxon>
    </lineage>
</organism>
<evidence type="ECO:0000256" key="1">
    <source>
        <dbReference type="SAM" id="Phobius"/>
    </source>
</evidence>
<gene>
    <name evidence="3" type="ORF">KY465_16040</name>
</gene>
<name>A0ABS6WSM1_9HYPH</name>
<sequence length="96" mass="11116">MPSIKAYAQRLHMSEEKATALYQIAYTGIDFLAAFSFIIGSILFFWEAHQFSATMLFLVGSILFALKPTLRTIREVFFLAEGDYDYFLRRDGEDRD</sequence>
<reference evidence="3" key="1">
    <citation type="submission" date="2021-07" db="EMBL/GenBank/DDBJ databases">
        <title>Pseudohoeflea marina sp. nov. a polyhydroxyalcanoate-producing bacterium.</title>
        <authorList>
            <person name="Zheng W."/>
            <person name="Yu S."/>
            <person name="Huang Y."/>
        </authorList>
    </citation>
    <scope>NUCLEOTIDE SEQUENCE</scope>
    <source>
        <strain evidence="3">DP4N28-3</strain>
    </source>
</reference>
<dbReference type="InterPro" id="IPR025424">
    <property type="entry name" value="YrhK_domain"/>
</dbReference>
<keyword evidence="1" id="KW-1133">Transmembrane helix</keyword>